<dbReference type="EMBL" id="BMIR01000005">
    <property type="protein sequence ID" value="GGE36731.1"/>
    <property type="molecule type" value="Genomic_DNA"/>
</dbReference>
<keyword evidence="3" id="KW-1185">Reference proteome</keyword>
<keyword evidence="1" id="KW-0812">Transmembrane</keyword>
<name>A0A8J2VVF0_9BACL</name>
<accession>A0A8J2VVF0</accession>
<dbReference type="AlphaFoldDB" id="A0A8J2VVF0"/>
<sequence>MISGSIFMFIGLLLAIGSYIYIRKFNIFDYKNSSKGRIKIKYWIIHFFELEILLLYLGIIVFLLGIALALGEI</sequence>
<proteinExistence type="predicted"/>
<feature type="transmembrane region" description="Helical" evidence="1">
    <location>
        <begin position="43"/>
        <end position="70"/>
    </location>
</feature>
<keyword evidence="1" id="KW-0472">Membrane</keyword>
<evidence type="ECO:0000313" key="3">
    <source>
        <dbReference type="Proteomes" id="UP000628775"/>
    </source>
</evidence>
<comment type="caution">
    <text evidence="2">The sequence shown here is derived from an EMBL/GenBank/DDBJ whole genome shotgun (WGS) entry which is preliminary data.</text>
</comment>
<evidence type="ECO:0000256" key="1">
    <source>
        <dbReference type="SAM" id="Phobius"/>
    </source>
</evidence>
<feature type="transmembrane region" description="Helical" evidence="1">
    <location>
        <begin position="6"/>
        <end position="22"/>
    </location>
</feature>
<evidence type="ECO:0000313" key="2">
    <source>
        <dbReference type="EMBL" id="GGE36731.1"/>
    </source>
</evidence>
<reference evidence="2" key="1">
    <citation type="journal article" date="2014" name="Int. J. Syst. Evol. Microbiol.">
        <title>Complete genome sequence of Corynebacterium casei LMG S-19264T (=DSM 44701T), isolated from a smear-ripened cheese.</title>
        <authorList>
            <consortium name="US DOE Joint Genome Institute (JGI-PGF)"/>
            <person name="Walter F."/>
            <person name="Albersmeier A."/>
            <person name="Kalinowski J."/>
            <person name="Ruckert C."/>
        </authorList>
    </citation>
    <scope>NUCLEOTIDE SEQUENCE</scope>
    <source>
        <strain evidence="2">CGMCC 1.15371</strain>
    </source>
</reference>
<reference evidence="2" key="2">
    <citation type="submission" date="2020-09" db="EMBL/GenBank/DDBJ databases">
        <authorList>
            <person name="Sun Q."/>
            <person name="Zhou Y."/>
        </authorList>
    </citation>
    <scope>NUCLEOTIDE SEQUENCE</scope>
    <source>
        <strain evidence="2">CGMCC 1.15371</strain>
    </source>
</reference>
<protein>
    <submittedName>
        <fullName evidence="2">Uncharacterized protein</fullName>
    </submittedName>
</protein>
<organism evidence="2 3">
    <name type="scientific">Pullulanibacillus camelliae</name>
    <dbReference type="NCBI Taxonomy" id="1707096"/>
    <lineage>
        <taxon>Bacteria</taxon>
        <taxon>Bacillati</taxon>
        <taxon>Bacillota</taxon>
        <taxon>Bacilli</taxon>
        <taxon>Bacillales</taxon>
        <taxon>Sporolactobacillaceae</taxon>
        <taxon>Pullulanibacillus</taxon>
    </lineage>
</organism>
<dbReference type="Proteomes" id="UP000628775">
    <property type="component" value="Unassembled WGS sequence"/>
</dbReference>
<gene>
    <name evidence="2" type="ORF">GCM10011391_14470</name>
</gene>
<keyword evidence="1" id="KW-1133">Transmembrane helix</keyword>